<keyword evidence="1" id="KW-0812">Transmembrane</keyword>
<comment type="caution">
    <text evidence="2">The sequence shown here is derived from an EMBL/GenBank/DDBJ whole genome shotgun (WGS) entry which is preliminary data.</text>
</comment>
<accession>A0AA35RIT2</accession>
<name>A0AA35RIT2_GEOBA</name>
<sequence>MPCRFECREGCVCPSLSVWYFGLAVSLICWALWPCGCQSDMLGFVAVRLSVLYVGLMWLYGCSVHNIYSYALLLIVLSSITCF</sequence>
<proteinExistence type="predicted"/>
<evidence type="ECO:0000313" key="2">
    <source>
        <dbReference type="EMBL" id="CAI8012313.1"/>
    </source>
</evidence>
<keyword evidence="1" id="KW-1133">Transmembrane helix</keyword>
<dbReference type="EMBL" id="CASHTH010001176">
    <property type="protein sequence ID" value="CAI8012313.1"/>
    <property type="molecule type" value="Genomic_DNA"/>
</dbReference>
<keyword evidence="1" id="KW-0472">Membrane</keyword>
<reference evidence="2" key="1">
    <citation type="submission" date="2023-03" db="EMBL/GenBank/DDBJ databases">
        <authorList>
            <person name="Steffen K."/>
            <person name="Cardenas P."/>
        </authorList>
    </citation>
    <scope>NUCLEOTIDE SEQUENCE</scope>
</reference>
<keyword evidence="3" id="KW-1185">Reference proteome</keyword>
<protein>
    <submittedName>
        <fullName evidence="2">Uncharacterized protein</fullName>
    </submittedName>
</protein>
<dbReference type="AlphaFoldDB" id="A0AA35RIT2"/>
<feature type="transmembrane region" description="Helical" evidence="1">
    <location>
        <begin position="18"/>
        <end position="35"/>
    </location>
</feature>
<organism evidence="2 3">
    <name type="scientific">Geodia barretti</name>
    <name type="common">Barrett's horny sponge</name>
    <dbReference type="NCBI Taxonomy" id="519541"/>
    <lineage>
        <taxon>Eukaryota</taxon>
        <taxon>Metazoa</taxon>
        <taxon>Porifera</taxon>
        <taxon>Demospongiae</taxon>
        <taxon>Heteroscleromorpha</taxon>
        <taxon>Tetractinellida</taxon>
        <taxon>Astrophorina</taxon>
        <taxon>Geodiidae</taxon>
        <taxon>Geodia</taxon>
    </lineage>
</organism>
<evidence type="ECO:0000256" key="1">
    <source>
        <dbReference type="SAM" id="Phobius"/>
    </source>
</evidence>
<gene>
    <name evidence="2" type="ORF">GBAR_LOCUS7913</name>
</gene>
<dbReference type="Proteomes" id="UP001174909">
    <property type="component" value="Unassembled WGS sequence"/>
</dbReference>
<evidence type="ECO:0000313" key="3">
    <source>
        <dbReference type="Proteomes" id="UP001174909"/>
    </source>
</evidence>